<sequence length="367" mass="40231">MAISASDVKKLREMTGAGMMDCKKALTETDGDFDAAIDFLRKKGLASAEKKAGRIAAEGVVATFISDDAKTATILEVNSETDFVAKNEVFTTYVEGLAKQINDNDYADVAALNAAQSAIEPSETVEAHHKAMIAKIGENLTIRRFAKLTGDVVVSYIHMGGKIGVLVNATCDQPNDNVKEAMKNIAMQIAAMNPQYVQRTEISAEKLAKEKEIIVDSSLADPASLPKPLLNAVIAEAIEKKAWNDEDVAIYEEKKSNMNFLFNFLSDEAIQALRDIAATHKAEYLENKIFAGLVEGRFAKHLKEICLVDQVYVKAEDKETVAKYVEKVAKDNGVTFELKSFIRFETGEGLEKKNEDFAAEVAKQMGE</sequence>
<comment type="function">
    <text evidence="5 6 7">Associates with the EF-Tu.GDP complex and induces the exchange of GDP to GTP. It remains bound to the aminoacyl-tRNA.EF-Tu.GTP complex up to the GTP hydrolysis stage on the ribosome.</text>
</comment>
<dbReference type="PANTHER" id="PTHR11741">
    <property type="entry name" value="ELONGATION FACTOR TS"/>
    <property type="match status" value="1"/>
</dbReference>
<evidence type="ECO:0000256" key="5">
    <source>
        <dbReference type="ARBA" id="ARBA00025453"/>
    </source>
</evidence>
<feature type="domain" description="Translation elongation factor EFTs/EF1B dimerisation" evidence="9">
    <location>
        <begin position="72"/>
        <end position="348"/>
    </location>
</feature>
<dbReference type="InterPro" id="IPR009060">
    <property type="entry name" value="UBA-like_sf"/>
</dbReference>
<name>A0A1T4MF54_9FIRM</name>
<dbReference type="PROSITE" id="PS01127">
    <property type="entry name" value="EF_TS_2"/>
    <property type="match status" value="1"/>
</dbReference>
<dbReference type="InterPro" id="IPR018101">
    <property type="entry name" value="Transl_elong_Ts_CS"/>
</dbReference>
<feature type="region of interest" description="Involved in Mg(2+) ion dislocation from EF-Tu" evidence="6">
    <location>
        <begin position="81"/>
        <end position="84"/>
    </location>
</feature>
<dbReference type="SUPFAM" id="SSF46934">
    <property type="entry name" value="UBA-like"/>
    <property type="match status" value="1"/>
</dbReference>
<reference evidence="10 11" key="1">
    <citation type="submission" date="2017-02" db="EMBL/GenBank/DDBJ databases">
        <authorList>
            <person name="Peterson S.W."/>
        </authorList>
    </citation>
    <scope>NUCLEOTIDE SEQUENCE [LARGE SCALE GENOMIC DNA]</scope>
    <source>
        <strain evidence="10 11">ATCC 17233</strain>
    </source>
</reference>
<evidence type="ECO:0000256" key="3">
    <source>
        <dbReference type="ARBA" id="ARBA00022768"/>
    </source>
</evidence>
<dbReference type="Proteomes" id="UP000189857">
    <property type="component" value="Unassembled WGS sequence"/>
</dbReference>
<evidence type="ECO:0000256" key="8">
    <source>
        <dbReference type="RuleBase" id="RU000643"/>
    </source>
</evidence>
<dbReference type="AlphaFoldDB" id="A0A1T4MF54"/>
<evidence type="ECO:0000256" key="2">
    <source>
        <dbReference type="ARBA" id="ARBA00016956"/>
    </source>
</evidence>
<comment type="subcellular location">
    <subcellularLocation>
        <location evidence="6 8">Cytoplasm</location>
    </subcellularLocation>
</comment>
<dbReference type="EMBL" id="FUXA01000007">
    <property type="protein sequence ID" value="SJZ65572.1"/>
    <property type="molecule type" value="Genomic_DNA"/>
</dbReference>
<gene>
    <name evidence="6" type="primary">tsf</name>
    <name evidence="10" type="ORF">SAMN02745110_01198</name>
</gene>
<evidence type="ECO:0000256" key="6">
    <source>
        <dbReference type="HAMAP-Rule" id="MF_00050"/>
    </source>
</evidence>
<dbReference type="InterPro" id="IPR036402">
    <property type="entry name" value="EF-Ts_dimer_sf"/>
</dbReference>
<dbReference type="Gene3D" id="1.10.8.10">
    <property type="entry name" value="DNA helicase RuvA subunit, C-terminal domain"/>
    <property type="match status" value="1"/>
</dbReference>
<dbReference type="CDD" id="cd14275">
    <property type="entry name" value="UBA_EF-Ts"/>
    <property type="match status" value="1"/>
</dbReference>
<organism evidence="10 11">
    <name type="scientific">Eubacterium ruminantium</name>
    <dbReference type="NCBI Taxonomy" id="42322"/>
    <lineage>
        <taxon>Bacteria</taxon>
        <taxon>Bacillati</taxon>
        <taxon>Bacillota</taxon>
        <taxon>Clostridia</taxon>
        <taxon>Eubacteriales</taxon>
        <taxon>Eubacteriaceae</taxon>
        <taxon>Eubacterium</taxon>
    </lineage>
</organism>
<evidence type="ECO:0000313" key="10">
    <source>
        <dbReference type="EMBL" id="SJZ65572.1"/>
    </source>
</evidence>
<dbReference type="FunFam" id="1.10.8.10:FF:000001">
    <property type="entry name" value="Elongation factor Ts"/>
    <property type="match status" value="1"/>
</dbReference>
<dbReference type="InterPro" id="IPR014039">
    <property type="entry name" value="Transl_elong_EFTs/EF1B_dimer"/>
</dbReference>
<dbReference type="GO" id="GO:0005737">
    <property type="term" value="C:cytoplasm"/>
    <property type="evidence" value="ECO:0007669"/>
    <property type="project" value="UniProtKB-SubCell"/>
</dbReference>
<accession>A0A1T4MF54</accession>
<evidence type="ECO:0000256" key="4">
    <source>
        <dbReference type="ARBA" id="ARBA00022917"/>
    </source>
</evidence>
<dbReference type="OrthoDB" id="9808348at2"/>
<dbReference type="Gene3D" id="3.30.479.20">
    <property type="entry name" value="Elongation factor Ts, dimerisation domain"/>
    <property type="match status" value="3"/>
</dbReference>
<comment type="similarity">
    <text evidence="1 6 7">Belongs to the EF-Ts family.</text>
</comment>
<keyword evidence="4 6" id="KW-0648">Protein biosynthesis</keyword>
<dbReference type="PROSITE" id="PS01126">
    <property type="entry name" value="EF_TS_1"/>
    <property type="match status" value="1"/>
</dbReference>
<proteinExistence type="inferred from homology"/>
<dbReference type="RefSeq" id="WP_078787044.1">
    <property type="nucleotide sequence ID" value="NZ_CAJOJK010000009.1"/>
</dbReference>
<keyword evidence="3 6" id="KW-0251">Elongation factor</keyword>
<dbReference type="HAMAP" id="MF_00050">
    <property type="entry name" value="EF_Ts"/>
    <property type="match status" value="1"/>
</dbReference>
<evidence type="ECO:0000313" key="11">
    <source>
        <dbReference type="Proteomes" id="UP000189857"/>
    </source>
</evidence>
<evidence type="ECO:0000256" key="7">
    <source>
        <dbReference type="RuleBase" id="RU000642"/>
    </source>
</evidence>
<dbReference type="NCBIfam" id="TIGR00116">
    <property type="entry name" value="tsf"/>
    <property type="match status" value="1"/>
</dbReference>
<keyword evidence="6" id="KW-0963">Cytoplasm</keyword>
<dbReference type="Pfam" id="PF00889">
    <property type="entry name" value="EF_TS"/>
    <property type="match status" value="1"/>
</dbReference>
<evidence type="ECO:0000256" key="1">
    <source>
        <dbReference type="ARBA" id="ARBA00005532"/>
    </source>
</evidence>
<protein>
    <recommendedName>
        <fullName evidence="2 6">Elongation factor Ts</fullName>
        <shortName evidence="6">EF-Ts</shortName>
    </recommendedName>
</protein>
<dbReference type="GO" id="GO:0003746">
    <property type="term" value="F:translation elongation factor activity"/>
    <property type="evidence" value="ECO:0007669"/>
    <property type="project" value="UniProtKB-UniRule"/>
</dbReference>
<dbReference type="PANTHER" id="PTHR11741:SF0">
    <property type="entry name" value="ELONGATION FACTOR TS, MITOCHONDRIAL"/>
    <property type="match status" value="1"/>
</dbReference>
<dbReference type="InterPro" id="IPR001816">
    <property type="entry name" value="Transl_elong_EFTs/EF1B"/>
</dbReference>
<keyword evidence="11" id="KW-1185">Reference proteome</keyword>
<dbReference type="SUPFAM" id="SSF54713">
    <property type="entry name" value="Elongation factor Ts (EF-Ts), dimerisation domain"/>
    <property type="match status" value="2"/>
</dbReference>
<evidence type="ECO:0000259" key="9">
    <source>
        <dbReference type="Pfam" id="PF00889"/>
    </source>
</evidence>